<organism evidence="1 2">
    <name type="scientific">Gossypium trilobum</name>
    <dbReference type="NCBI Taxonomy" id="34281"/>
    <lineage>
        <taxon>Eukaryota</taxon>
        <taxon>Viridiplantae</taxon>
        <taxon>Streptophyta</taxon>
        <taxon>Embryophyta</taxon>
        <taxon>Tracheophyta</taxon>
        <taxon>Spermatophyta</taxon>
        <taxon>Magnoliopsida</taxon>
        <taxon>eudicotyledons</taxon>
        <taxon>Gunneridae</taxon>
        <taxon>Pentapetalae</taxon>
        <taxon>rosids</taxon>
        <taxon>malvids</taxon>
        <taxon>Malvales</taxon>
        <taxon>Malvaceae</taxon>
        <taxon>Malvoideae</taxon>
        <taxon>Gossypium</taxon>
    </lineage>
</organism>
<accession>A0A7J9F3J8</accession>
<comment type="caution">
    <text evidence="1">The sequence shown here is derived from an EMBL/GenBank/DDBJ whole genome shotgun (WGS) entry which is preliminary data.</text>
</comment>
<proteinExistence type="predicted"/>
<dbReference type="EMBL" id="JABEZW010000011">
    <property type="protein sequence ID" value="MBA0779879.1"/>
    <property type="molecule type" value="Genomic_DNA"/>
</dbReference>
<protein>
    <submittedName>
        <fullName evidence="1">Uncharacterized protein</fullName>
    </submittedName>
</protein>
<evidence type="ECO:0000313" key="1">
    <source>
        <dbReference type="EMBL" id="MBA0779879.1"/>
    </source>
</evidence>
<keyword evidence="2" id="KW-1185">Reference proteome</keyword>
<reference evidence="1 2" key="1">
    <citation type="journal article" date="2019" name="Genome Biol. Evol.">
        <title>Insights into the evolution of the New World diploid cottons (Gossypium, subgenus Houzingenia) based on genome sequencing.</title>
        <authorList>
            <person name="Grover C.E."/>
            <person name="Arick M.A. 2nd"/>
            <person name="Thrash A."/>
            <person name="Conover J.L."/>
            <person name="Sanders W.S."/>
            <person name="Peterson D.G."/>
            <person name="Frelichowski J.E."/>
            <person name="Scheffler J.A."/>
            <person name="Scheffler B.E."/>
            <person name="Wendel J.F."/>
        </authorList>
    </citation>
    <scope>NUCLEOTIDE SEQUENCE [LARGE SCALE GENOMIC DNA]</scope>
    <source>
        <strain evidence="1">8</strain>
        <tissue evidence="1">Leaf</tissue>
    </source>
</reference>
<dbReference type="Proteomes" id="UP000593568">
    <property type="component" value="Unassembled WGS sequence"/>
</dbReference>
<dbReference type="AlphaFoldDB" id="A0A7J9F3J8"/>
<sequence length="77" mass="8738">MAYFLCLNPSSLFGMPKSIKPEDGSEFDTDLFKICTFFLFGPYLANPIYCPYNVVVLMKRSLRPLVRILMLVVLAAP</sequence>
<gene>
    <name evidence="1" type="ORF">Gotri_004065</name>
</gene>
<name>A0A7J9F3J8_9ROSI</name>
<evidence type="ECO:0000313" key="2">
    <source>
        <dbReference type="Proteomes" id="UP000593568"/>
    </source>
</evidence>